<dbReference type="STRING" id="1176587.A8C56_23250"/>
<dbReference type="Gene3D" id="3.30.1360.200">
    <property type="match status" value="1"/>
</dbReference>
<protein>
    <recommendedName>
        <fullName evidence="2">SecDF P1 head subdomain domain-containing protein</fullName>
    </recommendedName>
</protein>
<dbReference type="OrthoDB" id="5383110at2"/>
<name>A0A1A9I9V5_9BACT</name>
<dbReference type="EMBL" id="CP015772">
    <property type="protein sequence ID" value="ANH83502.1"/>
    <property type="molecule type" value="Genomic_DNA"/>
</dbReference>
<keyword evidence="4" id="KW-1185">Reference proteome</keyword>
<dbReference type="RefSeq" id="WP_067761112.1">
    <property type="nucleotide sequence ID" value="NZ_CP015772.1"/>
</dbReference>
<dbReference type="Pfam" id="PF22599">
    <property type="entry name" value="SecDF_P1_head"/>
    <property type="match status" value="1"/>
</dbReference>
<dbReference type="InterPro" id="IPR054384">
    <property type="entry name" value="SecDF_P1_head"/>
</dbReference>
<accession>A0A1A9I9V5</accession>
<organism evidence="3 4">
    <name type="scientific">Niabella ginsenosidivorans</name>
    <dbReference type="NCBI Taxonomy" id="1176587"/>
    <lineage>
        <taxon>Bacteria</taxon>
        <taxon>Pseudomonadati</taxon>
        <taxon>Bacteroidota</taxon>
        <taxon>Chitinophagia</taxon>
        <taxon>Chitinophagales</taxon>
        <taxon>Chitinophagaceae</taxon>
        <taxon>Niabella</taxon>
    </lineage>
</organism>
<feature type="domain" description="SecDF P1 head subdomain" evidence="2">
    <location>
        <begin position="186"/>
        <end position="279"/>
    </location>
</feature>
<dbReference type="AlphaFoldDB" id="A0A1A9I9V5"/>
<evidence type="ECO:0000256" key="1">
    <source>
        <dbReference type="SAM" id="MobiDB-lite"/>
    </source>
</evidence>
<sequence>MKRLLFFSGLFMTAAGWSQTTAVKIDSIIHVVGYNQRYNSSAVLLKLDQVKQHADTADIRKIEALERELSDTAVSAKMSRAFLAVFTEPETDSIYRFLKTPAGKKFFQQQHMLDAKIEEQFVDLTGKIQHTRNGSSANKAPDVVTPDSASSQTTGYANYPAGAVNRADGFYLLTEPANNTALKMPGKRPVLTFKALEKAILYFDDHTAQPVIRLELTTDGAKAFQLLTHNNTGKQLAVLVDKKIIMAPVINGEIAGGRLQIAGAFSVAEATGIVKKLNAAIRQ</sequence>
<dbReference type="Proteomes" id="UP000077667">
    <property type="component" value="Chromosome"/>
</dbReference>
<dbReference type="KEGG" id="nia:A8C56_23250"/>
<evidence type="ECO:0000313" key="3">
    <source>
        <dbReference type="EMBL" id="ANH83502.1"/>
    </source>
</evidence>
<feature type="region of interest" description="Disordered" evidence="1">
    <location>
        <begin position="131"/>
        <end position="151"/>
    </location>
</feature>
<gene>
    <name evidence="3" type="ORF">A8C56_23250</name>
</gene>
<evidence type="ECO:0000313" key="4">
    <source>
        <dbReference type="Proteomes" id="UP000077667"/>
    </source>
</evidence>
<evidence type="ECO:0000259" key="2">
    <source>
        <dbReference type="Pfam" id="PF22599"/>
    </source>
</evidence>
<proteinExistence type="predicted"/>
<reference evidence="3 4" key="1">
    <citation type="submission" date="2016-05" db="EMBL/GenBank/DDBJ databases">
        <title>Niabella ginsenosidivorans BS26 whole genome sequencing.</title>
        <authorList>
            <person name="Im W.T."/>
            <person name="Siddiqi M.Z."/>
        </authorList>
    </citation>
    <scope>NUCLEOTIDE SEQUENCE [LARGE SCALE GENOMIC DNA]</scope>
    <source>
        <strain evidence="3 4">BS26</strain>
    </source>
</reference>